<keyword evidence="2" id="KW-0503">Monooxygenase</keyword>
<accession>M7SVJ2</accession>
<dbReference type="PANTHER" id="PTHR42877">
    <property type="entry name" value="L-ORNITHINE N(5)-MONOOXYGENASE-RELATED"/>
    <property type="match status" value="1"/>
</dbReference>
<dbReference type="OMA" id="GWHAMVE"/>
<comment type="similarity">
    <text evidence="1">Belongs to the FAD-binding monooxygenase family.</text>
</comment>
<gene>
    <name evidence="2" type="ORF">UCREL1_11476</name>
</gene>
<evidence type="ECO:0000256" key="1">
    <source>
        <dbReference type="ARBA" id="ARBA00010139"/>
    </source>
</evidence>
<keyword evidence="2" id="KW-0560">Oxidoreductase</keyword>
<dbReference type="PANTHER" id="PTHR42877:SF4">
    <property type="entry name" value="FAD_NAD(P)-BINDING DOMAIN-CONTAINING PROTEIN-RELATED"/>
    <property type="match status" value="1"/>
</dbReference>
<name>M7SVJ2_EUTLA</name>
<dbReference type="Proteomes" id="UP000012174">
    <property type="component" value="Unassembled WGS sequence"/>
</dbReference>
<protein>
    <submittedName>
        <fullName evidence="2">Putative flavin-binding monooxygenase protein</fullName>
    </submittedName>
</protein>
<evidence type="ECO:0000313" key="2">
    <source>
        <dbReference type="EMBL" id="EMR61596.1"/>
    </source>
</evidence>
<dbReference type="InterPro" id="IPR036188">
    <property type="entry name" value="FAD/NAD-bd_sf"/>
</dbReference>
<organism evidence="2 3">
    <name type="scientific">Eutypa lata (strain UCR-EL1)</name>
    <name type="common">Grapevine dieback disease fungus</name>
    <name type="synonym">Eutypa armeniacae</name>
    <dbReference type="NCBI Taxonomy" id="1287681"/>
    <lineage>
        <taxon>Eukaryota</taxon>
        <taxon>Fungi</taxon>
        <taxon>Dikarya</taxon>
        <taxon>Ascomycota</taxon>
        <taxon>Pezizomycotina</taxon>
        <taxon>Sordariomycetes</taxon>
        <taxon>Xylariomycetidae</taxon>
        <taxon>Xylariales</taxon>
        <taxon>Diatrypaceae</taxon>
        <taxon>Eutypa</taxon>
    </lineage>
</organism>
<dbReference type="HOGENOM" id="CLU_006937_6_1_1"/>
<dbReference type="Gene3D" id="3.50.50.60">
    <property type="entry name" value="FAD/NAD(P)-binding domain"/>
    <property type="match status" value="2"/>
</dbReference>
<dbReference type="AlphaFoldDB" id="M7SVJ2"/>
<keyword evidence="3" id="KW-1185">Reference proteome</keyword>
<sequence length="529" mass="59737">MIDWNGLIQGGTWAANVYPGVRCDVPSHAYQLSIEPNTDWSEYYPKGAEIQQYYERVVEKHGLADSFHLQHEVVRATWLQSASQWAVEVRNLQTGANIAETTDFLVSSQGRISDPKYPSTPGLRDVFRGEVVHTARWPASFDPAGKRVAVIGNGASGQQLVPNLLPSVARLDHYVRTKTWVTPTFAGDLHEARADAPGGPVYTEEEKETFRRDPAAYLEHRRAFELKFHHPRGGDVLGSRANADLRERIVRVMRERLGGDEEWLRRVLPDYAPGCKRLTPAPGYLEALVQPKVDYVTEGIARVEEDAIVTVDGKRREVDVIITATGFEDGFTTRFPVIGRDGVDLRDKWAADGEIGYPETYLGVMASGYPNYFTVLQAQGNARGGTVPLQIEIAATYVTRCIRKVQSQSYSSLEPREDAATEFNDIVDGYFEDKVTSDSCNSWFKQGKGATRVLIAWPGTFHHRAGALRDPRWEDFIYERRPGAERNRYEYFGNGYTEREAVRDEKDITNYLREIGKIDIETVHEAWNE</sequence>
<dbReference type="eggNOG" id="KOG1399">
    <property type="taxonomic scope" value="Eukaryota"/>
</dbReference>
<dbReference type="OrthoDB" id="74360at2759"/>
<dbReference type="SUPFAM" id="SSF51905">
    <property type="entry name" value="FAD/NAD(P)-binding domain"/>
    <property type="match status" value="2"/>
</dbReference>
<proteinExistence type="inferred from homology"/>
<dbReference type="GO" id="GO:0004497">
    <property type="term" value="F:monooxygenase activity"/>
    <property type="evidence" value="ECO:0007669"/>
    <property type="project" value="UniProtKB-KW"/>
</dbReference>
<dbReference type="KEGG" id="ela:UCREL1_11476"/>
<dbReference type="EMBL" id="KB707583">
    <property type="protein sequence ID" value="EMR61596.1"/>
    <property type="molecule type" value="Genomic_DNA"/>
</dbReference>
<evidence type="ECO:0000313" key="3">
    <source>
        <dbReference type="Proteomes" id="UP000012174"/>
    </source>
</evidence>
<reference evidence="3" key="1">
    <citation type="journal article" date="2013" name="Genome Announc.">
        <title>Draft genome sequence of the grapevine dieback fungus Eutypa lata UCR-EL1.</title>
        <authorList>
            <person name="Blanco-Ulate B."/>
            <person name="Rolshausen P.E."/>
            <person name="Cantu D."/>
        </authorList>
    </citation>
    <scope>NUCLEOTIDE SEQUENCE [LARGE SCALE GENOMIC DNA]</scope>
    <source>
        <strain evidence="3">UCR-EL1</strain>
    </source>
</reference>
<dbReference type="InterPro" id="IPR051209">
    <property type="entry name" value="FAD-bind_Monooxygenase_sf"/>
</dbReference>